<reference evidence="8" key="1">
    <citation type="submission" date="2021-06" db="EMBL/GenBank/DDBJ databases">
        <authorList>
            <person name="Kallberg Y."/>
            <person name="Tangrot J."/>
            <person name="Rosling A."/>
        </authorList>
    </citation>
    <scope>NUCLEOTIDE SEQUENCE</scope>
    <source>
        <strain evidence="8">MA453B</strain>
    </source>
</reference>
<evidence type="ECO:0000256" key="1">
    <source>
        <dbReference type="ARBA" id="ARBA00007623"/>
    </source>
</evidence>
<dbReference type="InterPro" id="IPR038765">
    <property type="entry name" value="Papain-like_cys_pep_sf"/>
</dbReference>
<organism evidence="8 9">
    <name type="scientific">Dentiscutata erythropus</name>
    <dbReference type="NCBI Taxonomy" id="1348616"/>
    <lineage>
        <taxon>Eukaryota</taxon>
        <taxon>Fungi</taxon>
        <taxon>Fungi incertae sedis</taxon>
        <taxon>Mucoromycota</taxon>
        <taxon>Glomeromycotina</taxon>
        <taxon>Glomeromycetes</taxon>
        <taxon>Diversisporales</taxon>
        <taxon>Gigasporaceae</taxon>
        <taxon>Dentiscutata</taxon>
    </lineage>
</organism>
<sequence length="535" mass="62321">MSRLKNKNTIVLGQSRDAVVSEIMNLVNNVNDEYKDFEWDIQKDESTLYNNGRFLTKYSPRKSHENNSYRYPNNFAERISKTVTNPRFFSDTSPKPDDVKQGIRGDCWFHTILSAAATIPGLIESIAVARKEDSYKDKWVGIVVDDYLFYKTQERTPLFSVMIQELHGFHFSKVKAYVKCHNNYETIYGRCTRDALVGFGGKDYKEYKTYDIKNNPAKKDKLWSSFPSDTKKNNSIFICHGEKVGRGLIPCHVYSIVRAVNFHNKHLVEVRNPWVHGTWKGSWSDERYNKEWSPWVIQKDNKHYIEELNYFLSDHESFFMEYDDFLNQFDIIERCYYTPTEIHTAQHPGDSTFLITSHGNNGTAYPKDGIGTYTIDEGQFNLSSNTITFIKRYVNCNDNTAWNYQGQYKHNLFFGTWGATHNMYYGDFIIKRAVKVESLSLTGYWCGCYLDNRSIDYYLMDLNFNENVIIGSGKDNVGEFRINGEILPNGSVGFIKAYTSHSWNYFGKMYGSEIYGNWGTIRTPNSGTFLMWKYE</sequence>
<feature type="active site" evidence="5 6">
    <location>
        <position position="252"/>
    </location>
</feature>
<dbReference type="PANTHER" id="PTHR10183">
    <property type="entry name" value="CALPAIN"/>
    <property type="match status" value="1"/>
</dbReference>
<evidence type="ECO:0000256" key="2">
    <source>
        <dbReference type="ARBA" id="ARBA00022670"/>
    </source>
</evidence>
<dbReference type="GO" id="GO:0006508">
    <property type="term" value="P:proteolysis"/>
    <property type="evidence" value="ECO:0007669"/>
    <property type="project" value="UniProtKB-KW"/>
</dbReference>
<dbReference type="PANTHER" id="PTHR10183:SF379">
    <property type="entry name" value="CALPAIN-5"/>
    <property type="match status" value="1"/>
</dbReference>
<keyword evidence="2 6" id="KW-0645">Protease</keyword>
<keyword evidence="4 6" id="KW-0788">Thiol protease</keyword>
<evidence type="ECO:0000256" key="6">
    <source>
        <dbReference type="PROSITE-ProRule" id="PRU00239"/>
    </source>
</evidence>
<dbReference type="PROSITE" id="PS50203">
    <property type="entry name" value="CALPAIN_CAT"/>
    <property type="match status" value="1"/>
</dbReference>
<evidence type="ECO:0000313" key="8">
    <source>
        <dbReference type="EMBL" id="CAG8689416.1"/>
    </source>
</evidence>
<feature type="active site" evidence="5 6">
    <location>
        <position position="272"/>
    </location>
</feature>
<dbReference type="GO" id="GO:0004198">
    <property type="term" value="F:calcium-dependent cysteine-type endopeptidase activity"/>
    <property type="evidence" value="ECO:0007669"/>
    <property type="project" value="InterPro"/>
</dbReference>
<evidence type="ECO:0000256" key="5">
    <source>
        <dbReference type="PIRSR" id="PIRSR622684-1"/>
    </source>
</evidence>
<dbReference type="InterPro" id="IPR001300">
    <property type="entry name" value="Peptidase_C2_calpain_cat"/>
</dbReference>
<dbReference type="EMBL" id="CAJVPY010007966">
    <property type="protein sequence ID" value="CAG8689416.1"/>
    <property type="molecule type" value="Genomic_DNA"/>
</dbReference>
<dbReference type="SUPFAM" id="SSF54001">
    <property type="entry name" value="Cysteine proteinases"/>
    <property type="match status" value="1"/>
</dbReference>
<gene>
    <name evidence="8" type="ORF">DERYTH_LOCUS12273</name>
</gene>
<dbReference type="AlphaFoldDB" id="A0A9N9EQ67"/>
<accession>A0A9N9EQ67</accession>
<proteinExistence type="inferred from homology"/>
<protein>
    <submittedName>
        <fullName evidence="8">24378_t:CDS:1</fullName>
    </submittedName>
</protein>
<comment type="similarity">
    <text evidence="1">Belongs to the peptidase C2 family.</text>
</comment>
<keyword evidence="3 6" id="KW-0378">Hydrolase</keyword>
<name>A0A9N9EQ67_9GLOM</name>
<feature type="active site" evidence="5 6">
    <location>
        <position position="107"/>
    </location>
</feature>
<feature type="domain" description="Calpain catalytic" evidence="7">
    <location>
        <begin position="78"/>
        <end position="338"/>
    </location>
</feature>
<dbReference type="SMART" id="SM00230">
    <property type="entry name" value="CysPc"/>
    <property type="match status" value="1"/>
</dbReference>
<evidence type="ECO:0000259" key="7">
    <source>
        <dbReference type="PROSITE" id="PS50203"/>
    </source>
</evidence>
<evidence type="ECO:0000313" key="9">
    <source>
        <dbReference type="Proteomes" id="UP000789405"/>
    </source>
</evidence>
<dbReference type="OrthoDB" id="424753at2759"/>
<evidence type="ECO:0000256" key="4">
    <source>
        <dbReference type="ARBA" id="ARBA00022807"/>
    </source>
</evidence>
<dbReference type="InterPro" id="IPR022684">
    <property type="entry name" value="Calpain_cysteine_protease"/>
</dbReference>
<comment type="caution">
    <text evidence="8">The sequence shown here is derived from an EMBL/GenBank/DDBJ whole genome shotgun (WGS) entry which is preliminary data.</text>
</comment>
<dbReference type="Gene3D" id="3.90.70.10">
    <property type="entry name" value="Cysteine proteinases"/>
    <property type="match status" value="1"/>
</dbReference>
<dbReference type="Pfam" id="PF00648">
    <property type="entry name" value="Peptidase_C2"/>
    <property type="match status" value="1"/>
</dbReference>
<dbReference type="Proteomes" id="UP000789405">
    <property type="component" value="Unassembled WGS sequence"/>
</dbReference>
<keyword evidence="9" id="KW-1185">Reference proteome</keyword>
<evidence type="ECO:0000256" key="3">
    <source>
        <dbReference type="ARBA" id="ARBA00022801"/>
    </source>
</evidence>